<comment type="caution">
    <text evidence="2">The sequence shown here is derived from an EMBL/GenBank/DDBJ whole genome shotgun (WGS) entry which is preliminary data.</text>
</comment>
<dbReference type="Proteomes" id="UP000784294">
    <property type="component" value="Unassembled WGS sequence"/>
</dbReference>
<feature type="compositionally biased region" description="Basic and acidic residues" evidence="1">
    <location>
        <begin position="101"/>
        <end position="113"/>
    </location>
</feature>
<dbReference type="GO" id="GO:0030866">
    <property type="term" value="P:cortical actin cytoskeleton organization"/>
    <property type="evidence" value="ECO:0007669"/>
    <property type="project" value="TreeGrafter"/>
</dbReference>
<organism evidence="2 3">
    <name type="scientific">Protopolystoma xenopodis</name>
    <dbReference type="NCBI Taxonomy" id="117903"/>
    <lineage>
        <taxon>Eukaryota</taxon>
        <taxon>Metazoa</taxon>
        <taxon>Spiralia</taxon>
        <taxon>Lophotrochozoa</taxon>
        <taxon>Platyhelminthes</taxon>
        <taxon>Monogenea</taxon>
        <taxon>Polyopisthocotylea</taxon>
        <taxon>Polystomatidea</taxon>
        <taxon>Polystomatidae</taxon>
        <taxon>Protopolystoma</taxon>
    </lineage>
</organism>
<feature type="compositionally biased region" description="Gly residues" evidence="1">
    <location>
        <begin position="75"/>
        <end position="91"/>
    </location>
</feature>
<dbReference type="GO" id="GO:0051015">
    <property type="term" value="F:actin filament binding"/>
    <property type="evidence" value="ECO:0007669"/>
    <property type="project" value="TreeGrafter"/>
</dbReference>
<dbReference type="GO" id="GO:0008360">
    <property type="term" value="P:regulation of cell shape"/>
    <property type="evidence" value="ECO:0007669"/>
    <property type="project" value="TreeGrafter"/>
</dbReference>
<dbReference type="GO" id="GO:0016477">
    <property type="term" value="P:cell migration"/>
    <property type="evidence" value="ECO:0007669"/>
    <property type="project" value="TreeGrafter"/>
</dbReference>
<dbReference type="AlphaFoldDB" id="A0A3S5A733"/>
<keyword evidence="3" id="KW-1185">Reference proteome</keyword>
<dbReference type="PANTHER" id="PTHR45857:SF4">
    <property type="entry name" value="FORMIN-LIKE PROTEIN"/>
    <property type="match status" value="1"/>
</dbReference>
<proteinExistence type="predicted"/>
<dbReference type="InterPro" id="IPR042201">
    <property type="entry name" value="FH2_Formin_sf"/>
</dbReference>
<accession>A0A3S5A733</accession>
<dbReference type="InterPro" id="IPR043592">
    <property type="entry name" value="FMNL_animal"/>
</dbReference>
<evidence type="ECO:0000256" key="1">
    <source>
        <dbReference type="SAM" id="MobiDB-lite"/>
    </source>
</evidence>
<dbReference type="EMBL" id="CAAALY010004627">
    <property type="protein sequence ID" value="VEL08734.1"/>
    <property type="molecule type" value="Genomic_DNA"/>
</dbReference>
<reference evidence="2" key="1">
    <citation type="submission" date="2018-11" db="EMBL/GenBank/DDBJ databases">
        <authorList>
            <consortium name="Pathogen Informatics"/>
        </authorList>
    </citation>
    <scope>NUCLEOTIDE SEQUENCE</scope>
</reference>
<evidence type="ECO:0000313" key="2">
    <source>
        <dbReference type="EMBL" id="VEL08734.1"/>
    </source>
</evidence>
<sequence>MQPKSVPIRPPIQTRYKLPLFNWTVLRHQQLKGTVFVGMDDEALLSRLEMNRFEEIFRLSSRAIDSGENNITTGGLTGGSTSTGGAAGIGGSSAYDGDATESVRRASARRPEKKSLIDTNRHRYVVIPGAYKISRFIPKPGFHLTISYMNCIHTIS</sequence>
<evidence type="ECO:0000313" key="3">
    <source>
        <dbReference type="Proteomes" id="UP000784294"/>
    </source>
</evidence>
<protein>
    <submittedName>
        <fullName evidence="2">Uncharacterized protein</fullName>
    </submittedName>
</protein>
<gene>
    <name evidence="2" type="ORF">PXEA_LOCUS2174</name>
</gene>
<dbReference type="Gene3D" id="1.20.58.2220">
    <property type="entry name" value="Formin, FH2 domain"/>
    <property type="match status" value="1"/>
</dbReference>
<dbReference type="GO" id="GO:0005829">
    <property type="term" value="C:cytosol"/>
    <property type="evidence" value="ECO:0007669"/>
    <property type="project" value="TreeGrafter"/>
</dbReference>
<dbReference type="PANTHER" id="PTHR45857">
    <property type="entry name" value="FORMIN-LIKE PROTEIN"/>
    <property type="match status" value="1"/>
</dbReference>
<feature type="region of interest" description="Disordered" evidence="1">
    <location>
        <begin position="71"/>
        <end position="113"/>
    </location>
</feature>
<name>A0A3S5A733_9PLAT</name>
<dbReference type="OrthoDB" id="1104827at2759"/>